<evidence type="ECO:0000313" key="2">
    <source>
        <dbReference type="Proteomes" id="UP000308600"/>
    </source>
</evidence>
<sequence>MDNAWGCAHCGRFLNNVVNQAVVVQHLRLQHHINRPNIHIDVVYLPKEERTPRRHILLPPLRPFDYATVWTSVIITGGETEAVLKRYHIAASVIERLHALVCTTHPKFTGKKWVPQETTGVEGMVIWGKKKIRMNMRDTIATLVDWIEVEQGLPQREDPYLHPEDDPLDDEESFLESVVTWSPNNLLSMRIGWGILWKRLVWFVKVCRDSDEGRLERYYARVMAQPVWCLSERQARKLAKALMVDHSGRGEAGERWWASSWRLVMWVLSRCVGCAYLIAWSLGCGTGGAIGMWLILAYT</sequence>
<protein>
    <submittedName>
        <fullName evidence="1">Uncharacterized protein</fullName>
    </submittedName>
</protein>
<gene>
    <name evidence="1" type="ORF">BDN72DRAFT_125584</name>
</gene>
<proteinExistence type="predicted"/>
<accession>A0ACD3ANS9</accession>
<dbReference type="Proteomes" id="UP000308600">
    <property type="component" value="Unassembled WGS sequence"/>
</dbReference>
<dbReference type="EMBL" id="ML208389">
    <property type="protein sequence ID" value="TFK66974.1"/>
    <property type="molecule type" value="Genomic_DNA"/>
</dbReference>
<evidence type="ECO:0000313" key="1">
    <source>
        <dbReference type="EMBL" id="TFK66974.1"/>
    </source>
</evidence>
<keyword evidence="2" id="KW-1185">Reference proteome</keyword>
<name>A0ACD3ANS9_9AGAR</name>
<organism evidence="1 2">
    <name type="scientific">Pluteus cervinus</name>
    <dbReference type="NCBI Taxonomy" id="181527"/>
    <lineage>
        <taxon>Eukaryota</taxon>
        <taxon>Fungi</taxon>
        <taxon>Dikarya</taxon>
        <taxon>Basidiomycota</taxon>
        <taxon>Agaricomycotina</taxon>
        <taxon>Agaricomycetes</taxon>
        <taxon>Agaricomycetidae</taxon>
        <taxon>Agaricales</taxon>
        <taxon>Pluteineae</taxon>
        <taxon>Pluteaceae</taxon>
        <taxon>Pluteus</taxon>
    </lineage>
</organism>
<reference evidence="1 2" key="1">
    <citation type="journal article" date="2019" name="Nat. Ecol. Evol.">
        <title>Megaphylogeny resolves global patterns of mushroom evolution.</title>
        <authorList>
            <person name="Varga T."/>
            <person name="Krizsan K."/>
            <person name="Foldi C."/>
            <person name="Dima B."/>
            <person name="Sanchez-Garcia M."/>
            <person name="Sanchez-Ramirez S."/>
            <person name="Szollosi G.J."/>
            <person name="Szarkandi J.G."/>
            <person name="Papp V."/>
            <person name="Albert L."/>
            <person name="Andreopoulos W."/>
            <person name="Angelini C."/>
            <person name="Antonin V."/>
            <person name="Barry K.W."/>
            <person name="Bougher N.L."/>
            <person name="Buchanan P."/>
            <person name="Buyck B."/>
            <person name="Bense V."/>
            <person name="Catcheside P."/>
            <person name="Chovatia M."/>
            <person name="Cooper J."/>
            <person name="Damon W."/>
            <person name="Desjardin D."/>
            <person name="Finy P."/>
            <person name="Geml J."/>
            <person name="Haridas S."/>
            <person name="Hughes K."/>
            <person name="Justo A."/>
            <person name="Karasinski D."/>
            <person name="Kautmanova I."/>
            <person name="Kiss B."/>
            <person name="Kocsube S."/>
            <person name="Kotiranta H."/>
            <person name="LaButti K.M."/>
            <person name="Lechner B.E."/>
            <person name="Liimatainen K."/>
            <person name="Lipzen A."/>
            <person name="Lukacs Z."/>
            <person name="Mihaltcheva S."/>
            <person name="Morgado L.N."/>
            <person name="Niskanen T."/>
            <person name="Noordeloos M.E."/>
            <person name="Ohm R.A."/>
            <person name="Ortiz-Santana B."/>
            <person name="Ovrebo C."/>
            <person name="Racz N."/>
            <person name="Riley R."/>
            <person name="Savchenko A."/>
            <person name="Shiryaev A."/>
            <person name="Soop K."/>
            <person name="Spirin V."/>
            <person name="Szebenyi C."/>
            <person name="Tomsovsky M."/>
            <person name="Tulloss R.E."/>
            <person name="Uehling J."/>
            <person name="Grigoriev I.V."/>
            <person name="Vagvolgyi C."/>
            <person name="Papp T."/>
            <person name="Martin F.M."/>
            <person name="Miettinen O."/>
            <person name="Hibbett D.S."/>
            <person name="Nagy L.G."/>
        </authorList>
    </citation>
    <scope>NUCLEOTIDE SEQUENCE [LARGE SCALE GENOMIC DNA]</scope>
    <source>
        <strain evidence="1 2">NL-1719</strain>
    </source>
</reference>